<feature type="chain" id="PRO_5017419193" evidence="1">
    <location>
        <begin position="23"/>
        <end position="243"/>
    </location>
</feature>
<dbReference type="InterPro" id="IPR008983">
    <property type="entry name" value="Tumour_necrosis_fac-like_dom"/>
</dbReference>
<feature type="signal peptide" evidence="1">
    <location>
        <begin position="1"/>
        <end position="22"/>
    </location>
</feature>
<proteinExistence type="predicted"/>
<organism evidence="2 3">
    <name type="scientific">Candidatus Auribacter fodinae</name>
    <dbReference type="NCBI Taxonomy" id="2093366"/>
    <lineage>
        <taxon>Bacteria</taxon>
        <taxon>Pseudomonadati</taxon>
        <taxon>Candidatus Auribacterota</taxon>
        <taxon>Candidatus Auribacteria</taxon>
        <taxon>Candidatus Auribacterales</taxon>
        <taxon>Candidatus Auribacteraceae</taxon>
        <taxon>Candidatus Auribacter</taxon>
    </lineage>
</organism>
<protein>
    <submittedName>
        <fullName evidence="2">PEP-CTERM sorting domain-containing protein</fullName>
    </submittedName>
</protein>
<sequence>MTVYRTAITLMISLVFCGTVHAYDITWDYLERTGWGVGAKSDNDEHGNIGVWDYFKAPEGSTTHTTYSGSLNWYASSTRWITGTTYPGSGNDGWFMIDYSYLHPGLASDPTIAFYAPETGVYDFSVTLWNSNTTPEAAQYGNGQYFYLQKFSTVLVSKYNAKQATSTLTKTNVSLNEGDVVYLRVNANDYEGYDIVTIQNFIITGHFTDPEPPVEPPAVPEPASAGLIIAAITGLLFRKRSRI</sequence>
<name>A0A3A4R9Y5_9BACT</name>
<dbReference type="Proteomes" id="UP000266426">
    <property type="component" value="Unassembled WGS sequence"/>
</dbReference>
<evidence type="ECO:0000313" key="3">
    <source>
        <dbReference type="Proteomes" id="UP000266426"/>
    </source>
</evidence>
<reference evidence="2 3" key="1">
    <citation type="journal article" date="2017" name="ISME J.">
        <title>Energy and carbon metabolisms in a deep terrestrial subsurface fluid microbial community.</title>
        <authorList>
            <person name="Momper L."/>
            <person name="Jungbluth S.P."/>
            <person name="Lee M.D."/>
            <person name="Amend J.P."/>
        </authorList>
    </citation>
    <scope>NUCLEOTIDE SEQUENCE [LARGE SCALE GENOMIC DNA]</scope>
    <source>
        <strain evidence="2">SURF_26</strain>
    </source>
</reference>
<comment type="caution">
    <text evidence="2">The sequence shown here is derived from an EMBL/GenBank/DDBJ whole genome shotgun (WGS) entry which is preliminary data.</text>
</comment>
<dbReference type="InterPro" id="IPR013424">
    <property type="entry name" value="Ice-binding_C"/>
</dbReference>
<keyword evidence="1" id="KW-0732">Signal</keyword>
<dbReference type="AlphaFoldDB" id="A0A3A4R9Y5"/>
<gene>
    <name evidence="2" type="ORF">C4541_00745</name>
</gene>
<evidence type="ECO:0000313" key="2">
    <source>
        <dbReference type="EMBL" id="RJP62094.1"/>
    </source>
</evidence>
<dbReference type="Gene3D" id="2.60.120.40">
    <property type="match status" value="1"/>
</dbReference>
<dbReference type="EMBL" id="QZJZ01000005">
    <property type="protein sequence ID" value="RJP62094.1"/>
    <property type="molecule type" value="Genomic_DNA"/>
</dbReference>
<dbReference type="NCBIfam" id="TIGR02595">
    <property type="entry name" value="PEP_CTERM"/>
    <property type="match status" value="1"/>
</dbReference>
<accession>A0A3A4R9Y5</accession>
<evidence type="ECO:0000256" key="1">
    <source>
        <dbReference type="SAM" id="SignalP"/>
    </source>
</evidence>